<proteinExistence type="predicted"/>
<dbReference type="InterPro" id="IPR014880">
    <property type="entry name" value="SoxZ_dom"/>
</dbReference>
<protein>
    <recommendedName>
        <fullName evidence="6">Quinoprotein dehydrogenase-associated SoxYZ-like carrier</fullName>
    </recommendedName>
</protein>
<keyword evidence="5" id="KW-1185">Reference proteome</keyword>
<dbReference type="Proteomes" id="UP000000939">
    <property type="component" value="Chromosome"/>
</dbReference>
<sequence length="246" mass="27564" precursor="true">MKNIFFALFLIITSQNLFANNPISSPTFKDIINDVIKGEKYIFDDKNIIVDVPKFADNPIQVPIFIDGKNIKNAKRMIVFADLNPIPVIVDMKLIDLLPLISVNIKVAQETPLRALIQDDKGVWHIGSANIKSFGGGCSVSSVSSSDTNFDKYLGKAKGEIFKKGDITRIKASIFHPMETGLVFGNSAFYINKISIFAKNKKLSDITSYSAISENPRFIFETKNKSEDYKINFYDTDANEFSLDIK</sequence>
<name>D5V736_ARCNC</name>
<dbReference type="SUPFAM" id="SSF81296">
    <property type="entry name" value="E set domains"/>
    <property type="match status" value="1"/>
</dbReference>
<dbReference type="HOGENOM" id="CLU_092713_0_0_7"/>
<dbReference type="AlphaFoldDB" id="D5V736"/>
<dbReference type="Pfam" id="PF13501">
    <property type="entry name" value="SoxY"/>
    <property type="match status" value="1"/>
</dbReference>
<dbReference type="Gene3D" id="2.60.40.10">
    <property type="entry name" value="Immunoglobulins"/>
    <property type="match status" value="1"/>
</dbReference>
<dbReference type="KEGG" id="ant:Arnit_2808"/>
<reference evidence="4 5" key="1">
    <citation type="journal article" date="2010" name="Stand. Genomic Sci.">
        <title>Complete genome sequence of Arcobacter nitrofigilis type strain (CI).</title>
        <authorList>
            <person name="Pati A."/>
            <person name="Gronow S."/>
            <person name="Lapidus A."/>
            <person name="Copeland A."/>
            <person name="Glavina Del Rio T."/>
            <person name="Nolan M."/>
            <person name="Lucas S."/>
            <person name="Tice H."/>
            <person name="Cheng J.F."/>
            <person name="Han C."/>
            <person name="Chertkov O."/>
            <person name="Bruce D."/>
            <person name="Tapia R."/>
            <person name="Goodwin L."/>
            <person name="Pitluck S."/>
            <person name="Liolios K."/>
            <person name="Ivanova N."/>
            <person name="Mavromatis K."/>
            <person name="Chen A."/>
            <person name="Palaniappan K."/>
            <person name="Land M."/>
            <person name="Hauser L."/>
            <person name="Chang Y.J."/>
            <person name="Jeffries C.D."/>
            <person name="Detter J.C."/>
            <person name="Rohde M."/>
            <person name="Goker M."/>
            <person name="Bristow J."/>
            <person name="Eisen J.A."/>
            <person name="Markowitz V."/>
            <person name="Hugenholtz P."/>
            <person name="Klenk H.P."/>
            <person name="Kyrpides N.C."/>
        </authorList>
    </citation>
    <scope>NUCLEOTIDE SEQUENCE [LARGE SCALE GENOMIC DNA]</scope>
    <source>
        <strain evidence="5">ATCC 33309 / DSM 7299 / CCUG 15893 / LMG 7604 / NCTC 12251 / CI</strain>
    </source>
</reference>
<feature type="chain" id="PRO_5003078170" description="Quinoprotein dehydrogenase-associated SoxYZ-like carrier" evidence="1">
    <location>
        <begin position="20"/>
        <end position="246"/>
    </location>
</feature>
<evidence type="ECO:0000256" key="1">
    <source>
        <dbReference type="SAM" id="SignalP"/>
    </source>
</evidence>
<evidence type="ECO:0008006" key="6">
    <source>
        <dbReference type="Google" id="ProtNLM"/>
    </source>
</evidence>
<dbReference type="InterPro" id="IPR038162">
    <property type="entry name" value="SoxY_sf"/>
</dbReference>
<dbReference type="Gene3D" id="2.60.40.2470">
    <property type="entry name" value="SoxY domain"/>
    <property type="match status" value="1"/>
</dbReference>
<keyword evidence="1" id="KW-0732">Signal</keyword>
<dbReference type="EMBL" id="CP001999">
    <property type="protein sequence ID" value="ADG94456.1"/>
    <property type="molecule type" value="Genomic_DNA"/>
</dbReference>
<dbReference type="eggNOG" id="COG5501">
    <property type="taxonomic scope" value="Bacteria"/>
</dbReference>
<evidence type="ECO:0000259" key="2">
    <source>
        <dbReference type="Pfam" id="PF08770"/>
    </source>
</evidence>
<evidence type="ECO:0000313" key="5">
    <source>
        <dbReference type="Proteomes" id="UP000000939"/>
    </source>
</evidence>
<feature type="signal peptide" evidence="1">
    <location>
        <begin position="1"/>
        <end position="19"/>
    </location>
</feature>
<dbReference type="InterPro" id="IPR032711">
    <property type="entry name" value="SoxY"/>
</dbReference>
<dbReference type="InterPro" id="IPR013783">
    <property type="entry name" value="Ig-like_fold"/>
</dbReference>
<evidence type="ECO:0000313" key="4">
    <source>
        <dbReference type="EMBL" id="ADG94456.1"/>
    </source>
</evidence>
<evidence type="ECO:0000259" key="3">
    <source>
        <dbReference type="Pfam" id="PF13501"/>
    </source>
</evidence>
<feature type="domain" description="Ig-like SoxY" evidence="3">
    <location>
        <begin position="33"/>
        <end position="138"/>
    </location>
</feature>
<organism evidence="4 5">
    <name type="scientific">Arcobacter nitrofigilis (strain ATCC 33309 / DSM 7299 / CCUG 15893 / LMG 7604 / NCTC 12251 / CI)</name>
    <name type="common">Campylobacter nitrofigilis</name>
    <dbReference type="NCBI Taxonomy" id="572480"/>
    <lineage>
        <taxon>Bacteria</taxon>
        <taxon>Pseudomonadati</taxon>
        <taxon>Campylobacterota</taxon>
        <taxon>Epsilonproteobacteria</taxon>
        <taxon>Campylobacterales</taxon>
        <taxon>Arcobacteraceae</taxon>
        <taxon>Arcobacter</taxon>
    </lineage>
</organism>
<gene>
    <name evidence="4" type="ordered locus">Arnit_2808</name>
</gene>
<dbReference type="InterPro" id="IPR030831">
    <property type="entry name" value="Fuse-rel_SoxYZ"/>
</dbReference>
<dbReference type="STRING" id="572480.Arnit_2808"/>
<feature type="domain" description="Sulphur oxidation protein SoxZ" evidence="2">
    <location>
        <begin position="163"/>
        <end position="242"/>
    </location>
</feature>
<dbReference type="Pfam" id="PF08770">
    <property type="entry name" value="SoxZ"/>
    <property type="match status" value="1"/>
</dbReference>
<dbReference type="RefSeq" id="WP_013136601.1">
    <property type="nucleotide sequence ID" value="NC_014166.1"/>
</dbReference>
<dbReference type="InterPro" id="IPR014756">
    <property type="entry name" value="Ig_E-set"/>
</dbReference>
<dbReference type="NCBIfam" id="TIGR04557">
    <property type="entry name" value="fuse_rel_SoxYZ"/>
    <property type="match status" value="1"/>
</dbReference>
<accession>D5V736</accession>